<dbReference type="InterPro" id="IPR013078">
    <property type="entry name" value="His_Pase_superF_clade-1"/>
</dbReference>
<dbReference type="InterPro" id="IPR029033">
    <property type="entry name" value="His_PPase_superfam"/>
</dbReference>
<dbReference type="Proteomes" id="UP000515703">
    <property type="component" value="Chromosome"/>
</dbReference>
<dbReference type="PANTHER" id="PTHR48100">
    <property type="entry name" value="BROAD-SPECIFICITY PHOSPHATASE YOR283W-RELATED"/>
    <property type="match status" value="1"/>
</dbReference>
<dbReference type="SMART" id="SM00855">
    <property type="entry name" value="PGAM"/>
    <property type="match status" value="1"/>
</dbReference>
<dbReference type="CDD" id="cd07067">
    <property type="entry name" value="HP_PGM_like"/>
    <property type="match status" value="1"/>
</dbReference>
<dbReference type="InterPro" id="IPR050275">
    <property type="entry name" value="PGM_Phosphatase"/>
</dbReference>
<evidence type="ECO:0000313" key="2">
    <source>
        <dbReference type="EMBL" id="BCJ99290.1"/>
    </source>
</evidence>
<dbReference type="Pfam" id="PF00300">
    <property type="entry name" value="His_Phos_1"/>
    <property type="match status" value="1"/>
</dbReference>
<dbReference type="EMBL" id="AP023368">
    <property type="protein sequence ID" value="BCJ99290.1"/>
    <property type="molecule type" value="Genomic_DNA"/>
</dbReference>
<reference evidence="2 3" key="1">
    <citation type="submission" date="2020-08" db="EMBL/GenBank/DDBJ databases">
        <title>Draft genome sequencing of an Anaerocolumna strain isolated from anoxic soil subjected to BSD treatment.</title>
        <authorList>
            <person name="Uek A."/>
            <person name="Tonouchi A."/>
        </authorList>
    </citation>
    <scope>NUCLEOTIDE SEQUENCE [LARGE SCALE GENOMIC DNA]</scope>
    <source>
        <strain evidence="2 3">CTTW</strain>
    </source>
</reference>
<dbReference type="GO" id="GO:0005737">
    <property type="term" value="C:cytoplasm"/>
    <property type="evidence" value="ECO:0007669"/>
    <property type="project" value="TreeGrafter"/>
</dbReference>
<dbReference type="GO" id="GO:0016791">
    <property type="term" value="F:phosphatase activity"/>
    <property type="evidence" value="ECO:0007669"/>
    <property type="project" value="TreeGrafter"/>
</dbReference>
<sequence>MALFYLVRHGQADYTPCEERGYIGHGKDLAPLSEQGVREAEETAKDIRLMGADIIVASPYTRALQTAAIISRQTGIKLTVEMDFHEWMPDITFQFKTFEEVVKLNEDFNTFKGIYPVGIPGGEEQKRWESLTALRQRVKKAADKYAHYDRVIVVCHGMVIRTLVYAGPIKNGEIIECKYEAGQPDCEFSFA</sequence>
<name>A0A7I8DLP9_9FIRM</name>
<accession>A0A7I8DLP9</accession>
<dbReference type="AlphaFoldDB" id="A0A7I8DLP9"/>
<dbReference type="RefSeq" id="WP_185259554.1">
    <property type="nucleotide sequence ID" value="NZ_AP023368.1"/>
</dbReference>
<reference evidence="2 3" key="2">
    <citation type="submission" date="2020-08" db="EMBL/GenBank/DDBJ databases">
        <authorList>
            <person name="Ueki A."/>
            <person name="Tonouchi A."/>
        </authorList>
    </citation>
    <scope>NUCLEOTIDE SEQUENCE [LARGE SCALE GENOMIC DNA]</scope>
    <source>
        <strain evidence="2 3">CTTW</strain>
    </source>
</reference>
<dbReference type="Gene3D" id="3.40.50.1240">
    <property type="entry name" value="Phosphoglycerate mutase-like"/>
    <property type="match status" value="1"/>
</dbReference>
<dbReference type="SUPFAM" id="SSF53254">
    <property type="entry name" value="Phosphoglycerate mutase-like"/>
    <property type="match status" value="1"/>
</dbReference>
<gene>
    <name evidence="2" type="ORF">bsdcttw_23310</name>
</gene>
<keyword evidence="3" id="KW-1185">Reference proteome</keyword>
<dbReference type="KEGG" id="acht:bsdcttw_23310"/>
<evidence type="ECO:0000313" key="3">
    <source>
        <dbReference type="Proteomes" id="UP000515703"/>
    </source>
</evidence>
<dbReference type="PANTHER" id="PTHR48100:SF59">
    <property type="entry name" value="ADENOSYLCOBALAMIN_ALPHA-RIBAZOLE PHOSPHATASE"/>
    <property type="match status" value="1"/>
</dbReference>
<protein>
    <submittedName>
        <fullName evidence="2">Phosphoglycerate mutase</fullName>
    </submittedName>
</protein>
<organism evidence="2 3">
    <name type="scientific">Anaerocolumna chitinilytica</name>
    <dbReference type="NCBI Taxonomy" id="1727145"/>
    <lineage>
        <taxon>Bacteria</taxon>
        <taxon>Bacillati</taxon>
        <taxon>Bacillota</taxon>
        <taxon>Clostridia</taxon>
        <taxon>Lachnospirales</taxon>
        <taxon>Lachnospiraceae</taxon>
        <taxon>Anaerocolumna</taxon>
    </lineage>
</organism>
<feature type="binding site" evidence="1">
    <location>
        <position position="62"/>
    </location>
    <ligand>
        <name>substrate</name>
    </ligand>
</feature>
<evidence type="ECO:0000256" key="1">
    <source>
        <dbReference type="PIRSR" id="PIRSR613078-2"/>
    </source>
</evidence>
<proteinExistence type="predicted"/>